<dbReference type="EMBL" id="JAFBEC010000008">
    <property type="protein sequence ID" value="MBM7633947.1"/>
    <property type="molecule type" value="Genomic_DNA"/>
</dbReference>
<dbReference type="Proteomes" id="UP000741863">
    <property type="component" value="Unassembled WGS sequence"/>
</dbReference>
<name>A0ABS2PF76_9BACL</name>
<evidence type="ECO:0008006" key="3">
    <source>
        <dbReference type="Google" id="ProtNLM"/>
    </source>
</evidence>
<dbReference type="InterPro" id="IPR024787">
    <property type="entry name" value="EcsC"/>
</dbReference>
<dbReference type="RefSeq" id="WP_204698682.1">
    <property type="nucleotide sequence ID" value="NZ_JAFBEC010000008.1"/>
</dbReference>
<keyword evidence="2" id="KW-1185">Reference proteome</keyword>
<comment type="caution">
    <text evidence="1">The sequence shown here is derived from an EMBL/GenBank/DDBJ whole genome shotgun (WGS) entry which is preliminary data.</text>
</comment>
<reference evidence="1 2" key="1">
    <citation type="submission" date="2021-01" db="EMBL/GenBank/DDBJ databases">
        <title>Genomic Encyclopedia of Type Strains, Phase IV (KMG-IV): sequencing the most valuable type-strain genomes for metagenomic binning, comparative biology and taxonomic classification.</title>
        <authorList>
            <person name="Goeker M."/>
        </authorList>
    </citation>
    <scope>NUCLEOTIDE SEQUENCE [LARGE SCALE GENOMIC DNA]</scope>
    <source>
        <strain evidence="1 2">DSM 25540</strain>
    </source>
</reference>
<evidence type="ECO:0000313" key="1">
    <source>
        <dbReference type="EMBL" id="MBM7633947.1"/>
    </source>
</evidence>
<organism evidence="1 2">
    <name type="scientific">Geomicrobium sediminis</name>
    <dbReference type="NCBI Taxonomy" id="1347788"/>
    <lineage>
        <taxon>Bacteria</taxon>
        <taxon>Bacillati</taxon>
        <taxon>Bacillota</taxon>
        <taxon>Bacilli</taxon>
        <taxon>Bacillales</taxon>
        <taxon>Geomicrobium</taxon>
    </lineage>
</organism>
<protein>
    <recommendedName>
        <fullName evidence="3">ABC transporter-associated protein EcsC</fullName>
    </recommendedName>
</protein>
<sequence>MEAYEKEALMELNAWKRKLAKNPSMVKDWTKSFQSKMNGYVPDKVHVTIGNAIRQMIDTTMNTSEYVQKKEPLQHMSLEQRDEALQKAIVSYRRTASLEGAGTGAGGILLGMSDFPMLLAIKMRFLFTTAQIYGYDPKRVDERLFLLNVFQMAFSSRTTQRETLARMEQWQTFIDEFGEELTIDQAIDWVTFQLEYRDFIDVPKTLQLIPGFGLFVGATINYQLLIQLGEAAQYCYRIRWFQDQLKQ</sequence>
<evidence type="ECO:0000313" key="2">
    <source>
        <dbReference type="Proteomes" id="UP000741863"/>
    </source>
</evidence>
<dbReference type="Pfam" id="PF12787">
    <property type="entry name" value="EcsC"/>
    <property type="match status" value="1"/>
</dbReference>
<gene>
    <name evidence="1" type="ORF">JOD17_003043</name>
</gene>
<dbReference type="PANTHER" id="PTHR41260">
    <property type="entry name" value="PROTEIN ECSC"/>
    <property type="match status" value="1"/>
</dbReference>
<proteinExistence type="predicted"/>
<dbReference type="PANTHER" id="PTHR41260:SF1">
    <property type="entry name" value="PROTEIN ECSC"/>
    <property type="match status" value="1"/>
</dbReference>
<accession>A0ABS2PF76</accession>